<dbReference type="AlphaFoldDB" id="A0A853AX64"/>
<dbReference type="InterPro" id="IPR009003">
    <property type="entry name" value="Peptidase_S1_PA"/>
</dbReference>
<proteinExistence type="predicted"/>
<dbReference type="InterPro" id="IPR043504">
    <property type="entry name" value="Peptidase_S1_PA_chymotrypsin"/>
</dbReference>
<dbReference type="SUPFAM" id="SSF50494">
    <property type="entry name" value="Trypsin-like serine proteases"/>
    <property type="match status" value="1"/>
</dbReference>
<protein>
    <recommendedName>
        <fullName evidence="5">Peptidase S1 domain-containing protein</fullName>
    </recommendedName>
</protein>
<evidence type="ECO:0000313" key="4">
    <source>
        <dbReference type="Proteomes" id="UP000549616"/>
    </source>
</evidence>
<feature type="chain" id="PRO_5032918103" description="Peptidase S1 domain-containing protein" evidence="2">
    <location>
        <begin position="25"/>
        <end position="219"/>
    </location>
</feature>
<organism evidence="3 4">
    <name type="scientific">Amycolatopsis endophytica</name>
    <dbReference type="NCBI Taxonomy" id="860233"/>
    <lineage>
        <taxon>Bacteria</taxon>
        <taxon>Bacillati</taxon>
        <taxon>Actinomycetota</taxon>
        <taxon>Actinomycetes</taxon>
        <taxon>Pseudonocardiales</taxon>
        <taxon>Pseudonocardiaceae</taxon>
        <taxon>Amycolatopsis</taxon>
    </lineage>
</organism>
<dbReference type="Gene3D" id="2.40.10.10">
    <property type="entry name" value="Trypsin-like serine proteases"/>
    <property type="match status" value="1"/>
</dbReference>
<keyword evidence="2" id="KW-0732">Signal</keyword>
<evidence type="ECO:0000256" key="2">
    <source>
        <dbReference type="SAM" id="SignalP"/>
    </source>
</evidence>
<name>A0A853AX64_9PSEU</name>
<sequence>MKRSLIAVAGAAALVAVAAPAAVADEDVVTTVSTGDRAAALAYWTPERMTASDPSTEPPPETIGTVRPGPVPAGVGKLYFTSVPRGDSSCTATAVPSASKDVVLTAGHCVNGGLTPQGVPVEVTNLVFVPSYADGSAPHGVYPVRAFAWPGTYRGPSSSRDDVAVLALDPVRGTHVADAAGTQQVSFDRPPSPVATDILGYPVSRLAHGQKVQQCDVTA</sequence>
<feature type="signal peptide" evidence="2">
    <location>
        <begin position="1"/>
        <end position="24"/>
    </location>
</feature>
<dbReference type="RefSeq" id="WP_246338482.1">
    <property type="nucleotide sequence ID" value="NZ_JACCFK010000001.1"/>
</dbReference>
<feature type="region of interest" description="Disordered" evidence="1">
    <location>
        <begin position="48"/>
        <end position="68"/>
    </location>
</feature>
<reference evidence="3 4" key="1">
    <citation type="submission" date="2020-07" db="EMBL/GenBank/DDBJ databases">
        <title>Sequencing the genomes of 1000 actinobacteria strains.</title>
        <authorList>
            <person name="Klenk H.-P."/>
        </authorList>
    </citation>
    <scope>NUCLEOTIDE SEQUENCE [LARGE SCALE GENOMIC DNA]</scope>
    <source>
        <strain evidence="3 4">DSM 104006</strain>
    </source>
</reference>
<evidence type="ECO:0000256" key="1">
    <source>
        <dbReference type="SAM" id="MobiDB-lite"/>
    </source>
</evidence>
<comment type="caution">
    <text evidence="3">The sequence shown here is derived from an EMBL/GenBank/DDBJ whole genome shotgun (WGS) entry which is preliminary data.</text>
</comment>
<keyword evidence="4" id="KW-1185">Reference proteome</keyword>
<dbReference type="EMBL" id="JACCFK010000001">
    <property type="protein sequence ID" value="NYI87181.1"/>
    <property type="molecule type" value="Genomic_DNA"/>
</dbReference>
<dbReference type="Proteomes" id="UP000549616">
    <property type="component" value="Unassembled WGS sequence"/>
</dbReference>
<accession>A0A853AX64</accession>
<evidence type="ECO:0000313" key="3">
    <source>
        <dbReference type="EMBL" id="NYI87181.1"/>
    </source>
</evidence>
<gene>
    <name evidence="3" type="ORF">HNR02_000504</name>
</gene>
<evidence type="ECO:0008006" key="5">
    <source>
        <dbReference type="Google" id="ProtNLM"/>
    </source>
</evidence>